<name>A0AAE1Z977_SCHME</name>
<reference evidence="3" key="2">
    <citation type="journal article" date="2023" name="Infect Dis Poverty">
        <title>Chromosome-scale genome of the human blood fluke Schistosoma mekongi and its implications for public health.</title>
        <authorList>
            <person name="Zhou M."/>
            <person name="Xu L."/>
            <person name="Xu D."/>
            <person name="Chen W."/>
            <person name="Khan J."/>
            <person name="Hu Y."/>
            <person name="Huang H."/>
            <person name="Wei H."/>
            <person name="Zhang Y."/>
            <person name="Chusongsang P."/>
            <person name="Tanasarnprasert K."/>
            <person name="Hu X."/>
            <person name="Limpanont Y."/>
            <person name="Lv Z."/>
        </authorList>
    </citation>
    <scope>NUCLEOTIDE SEQUENCE</scope>
    <source>
        <strain evidence="3">LV_2022a</strain>
    </source>
</reference>
<keyword evidence="2" id="KW-0472">Membrane</keyword>
<comment type="caution">
    <text evidence="3">The sequence shown here is derived from an EMBL/GenBank/DDBJ whole genome shotgun (WGS) entry which is preliminary data.</text>
</comment>
<feature type="transmembrane region" description="Helical" evidence="2">
    <location>
        <begin position="28"/>
        <end position="52"/>
    </location>
</feature>
<feature type="region of interest" description="Disordered" evidence="1">
    <location>
        <begin position="70"/>
        <end position="93"/>
    </location>
</feature>
<keyword evidence="2" id="KW-1133">Transmembrane helix</keyword>
<keyword evidence="4" id="KW-1185">Reference proteome</keyword>
<keyword evidence="2" id="KW-0812">Transmembrane</keyword>
<dbReference type="EMBL" id="JALJAT010000005">
    <property type="protein sequence ID" value="KAK4469099.1"/>
    <property type="molecule type" value="Genomic_DNA"/>
</dbReference>
<sequence>MESIHQHSELKRHSDSNFLDIKRMDRDLIVMVVLIALTLIISIILIMTIFLIRCKHFLCITPFSRPNHNLPNHTNNSDNNSNQFTLGNHTIQSNNHNGTESIRGHWWNRSWNTKSLPKEYCVNKSGELLSTSCQDMYRTNTLEHCPEFNLLRCVQNTTSTSPCDHILLKDSTYRTLDPDTFKHNNSPQPCNSSFSFNTSTNTTTTTTINNNNNIINNINNDHNNNNKYNTISSLNNPIVNDYIIEMNRQHDDSSYTLLKASDIKYFNKELIYQPLCSTSLSSRQFCLTPIIYEHNIDNKQINDITKNSNNNNNNINNEKSIIDCLNKSPNKLNITQQFPLTNFTSSQLNEHKRKNMKI</sequence>
<dbReference type="AlphaFoldDB" id="A0AAE1Z977"/>
<evidence type="ECO:0000313" key="4">
    <source>
        <dbReference type="Proteomes" id="UP001292079"/>
    </source>
</evidence>
<protein>
    <submittedName>
        <fullName evidence="3">Uncharacterized protein</fullName>
    </submittedName>
</protein>
<evidence type="ECO:0000256" key="1">
    <source>
        <dbReference type="SAM" id="MobiDB-lite"/>
    </source>
</evidence>
<dbReference type="Proteomes" id="UP001292079">
    <property type="component" value="Unassembled WGS sequence"/>
</dbReference>
<feature type="compositionally biased region" description="Polar residues" evidence="1">
    <location>
        <begin position="83"/>
        <end position="93"/>
    </location>
</feature>
<evidence type="ECO:0000256" key="2">
    <source>
        <dbReference type="SAM" id="Phobius"/>
    </source>
</evidence>
<gene>
    <name evidence="3" type="ORF">MN116_006686</name>
</gene>
<accession>A0AAE1Z977</accession>
<feature type="compositionally biased region" description="Low complexity" evidence="1">
    <location>
        <begin position="70"/>
        <end position="82"/>
    </location>
</feature>
<proteinExistence type="predicted"/>
<reference evidence="3" key="1">
    <citation type="submission" date="2022-04" db="EMBL/GenBank/DDBJ databases">
        <authorList>
            <person name="Xu L."/>
            <person name="Lv Z."/>
        </authorList>
    </citation>
    <scope>NUCLEOTIDE SEQUENCE</scope>
    <source>
        <strain evidence="3">LV_2022a</strain>
    </source>
</reference>
<organism evidence="3 4">
    <name type="scientific">Schistosoma mekongi</name>
    <name type="common">Parasitic worm</name>
    <dbReference type="NCBI Taxonomy" id="38744"/>
    <lineage>
        <taxon>Eukaryota</taxon>
        <taxon>Metazoa</taxon>
        <taxon>Spiralia</taxon>
        <taxon>Lophotrochozoa</taxon>
        <taxon>Platyhelminthes</taxon>
        <taxon>Trematoda</taxon>
        <taxon>Digenea</taxon>
        <taxon>Strigeidida</taxon>
        <taxon>Schistosomatoidea</taxon>
        <taxon>Schistosomatidae</taxon>
        <taxon>Schistosoma</taxon>
    </lineage>
</organism>
<evidence type="ECO:0000313" key="3">
    <source>
        <dbReference type="EMBL" id="KAK4469099.1"/>
    </source>
</evidence>